<evidence type="ECO:0000313" key="2">
    <source>
        <dbReference type="EMBL" id="PKI47532.1"/>
    </source>
</evidence>
<name>A0A2I0IU60_PUNGR</name>
<feature type="compositionally biased region" description="Basic and acidic residues" evidence="1">
    <location>
        <begin position="75"/>
        <end position="86"/>
    </location>
</feature>
<reference evidence="2 3" key="1">
    <citation type="submission" date="2017-11" db="EMBL/GenBank/DDBJ databases">
        <title>De-novo sequencing of pomegranate (Punica granatum L.) genome.</title>
        <authorList>
            <person name="Akparov Z."/>
            <person name="Amiraslanov A."/>
            <person name="Hajiyeva S."/>
            <person name="Abbasov M."/>
            <person name="Kaur K."/>
            <person name="Hamwieh A."/>
            <person name="Solovyev V."/>
            <person name="Salamov A."/>
            <person name="Braich B."/>
            <person name="Kosarev P."/>
            <person name="Mahmoud A."/>
            <person name="Hajiyev E."/>
            <person name="Babayeva S."/>
            <person name="Izzatullayeva V."/>
            <person name="Mammadov A."/>
            <person name="Mammadov A."/>
            <person name="Sharifova S."/>
            <person name="Ojaghi J."/>
            <person name="Eynullazada K."/>
            <person name="Bayramov B."/>
            <person name="Abdulazimova A."/>
            <person name="Shahmuradov I."/>
        </authorList>
    </citation>
    <scope>NUCLEOTIDE SEQUENCE [LARGE SCALE GENOMIC DNA]</scope>
    <source>
        <strain evidence="3">cv. AG2017</strain>
        <tissue evidence="2">Leaf</tissue>
    </source>
</reference>
<organism evidence="2 3">
    <name type="scientific">Punica granatum</name>
    <name type="common">Pomegranate</name>
    <dbReference type="NCBI Taxonomy" id="22663"/>
    <lineage>
        <taxon>Eukaryota</taxon>
        <taxon>Viridiplantae</taxon>
        <taxon>Streptophyta</taxon>
        <taxon>Embryophyta</taxon>
        <taxon>Tracheophyta</taxon>
        <taxon>Spermatophyta</taxon>
        <taxon>Magnoliopsida</taxon>
        <taxon>eudicotyledons</taxon>
        <taxon>Gunneridae</taxon>
        <taxon>Pentapetalae</taxon>
        <taxon>rosids</taxon>
        <taxon>malvids</taxon>
        <taxon>Myrtales</taxon>
        <taxon>Lythraceae</taxon>
        <taxon>Punica</taxon>
    </lineage>
</organism>
<keyword evidence="3" id="KW-1185">Reference proteome</keyword>
<comment type="caution">
    <text evidence="2">The sequence shown here is derived from an EMBL/GenBank/DDBJ whole genome shotgun (WGS) entry which is preliminary data.</text>
</comment>
<feature type="compositionally biased region" description="Polar residues" evidence="1">
    <location>
        <begin position="35"/>
        <end position="47"/>
    </location>
</feature>
<dbReference type="EMBL" id="PGOL01002496">
    <property type="protein sequence ID" value="PKI47532.1"/>
    <property type="molecule type" value="Genomic_DNA"/>
</dbReference>
<dbReference type="Proteomes" id="UP000233551">
    <property type="component" value="Unassembled WGS sequence"/>
</dbReference>
<evidence type="ECO:0000313" key="3">
    <source>
        <dbReference type="Proteomes" id="UP000233551"/>
    </source>
</evidence>
<feature type="region of interest" description="Disordered" evidence="1">
    <location>
        <begin position="27"/>
        <end position="86"/>
    </location>
</feature>
<dbReference type="AlphaFoldDB" id="A0A2I0IU60"/>
<proteinExistence type="predicted"/>
<gene>
    <name evidence="2" type="ORF">CRG98_032122</name>
</gene>
<evidence type="ECO:0000256" key="1">
    <source>
        <dbReference type="SAM" id="MobiDB-lite"/>
    </source>
</evidence>
<sequence>MPTSLDGSLTSLSLPNDKEITVQEPFHRAQPPLGPSSSFQVSHQLSRVHTHAGQPMTLQPTSHLPPPSGTTRLPRATEHSHRSGLP</sequence>
<protein>
    <submittedName>
        <fullName evidence="2">Uncharacterized protein</fullName>
    </submittedName>
</protein>
<accession>A0A2I0IU60</accession>